<evidence type="ECO:0000256" key="1">
    <source>
        <dbReference type="SAM" id="Phobius"/>
    </source>
</evidence>
<dbReference type="PANTHER" id="PTHR36434">
    <property type="entry name" value="MEMBRANE PROTEASE YUGP-RELATED"/>
    <property type="match status" value="1"/>
</dbReference>
<keyword evidence="1" id="KW-0812">Transmembrane</keyword>
<organism evidence="2 3">
    <name type="scientific">Corallincola platygyrae</name>
    <dbReference type="NCBI Taxonomy" id="1193278"/>
    <lineage>
        <taxon>Bacteria</taxon>
        <taxon>Pseudomonadati</taxon>
        <taxon>Pseudomonadota</taxon>
        <taxon>Gammaproteobacteria</taxon>
        <taxon>Alteromonadales</taxon>
        <taxon>Psychromonadaceae</taxon>
        <taxon>Corallincola</taxon>
    </lineage>
</organism>
<name>A0ABW4XK39_9GAMM</name>
<keyword evidence="3" id="KW-1185">Reference proteome</keyword>
<dbReference type="InterPro" id="IPR007395">
    <property type="entry name" value="Zn_peptidase_2"/>
</dbReference>
<evidence type="ECO:0000313" key="3">
    <source>
        <dbReference type="Proteomes" id="UP001597380"/>
    </source>
</evidence>
<feature type="transmembrane region" description="Helical" evidence="1">
    <location>
        <begin position="186"/>
        <end position="209"/>
    </location>
</feature>
<reference evidence="3" key="1">
    <citation type="journal article" date="2019" name="Int. J. Syst. Evol. Microbiol.">
        <title>The Global Catalogue of Microorganisms (GCM) 10K type strain sequencing project: providing services to taxonomists for standard genome sequencing and annotation.</title>
        <authorList>
            <consortium name="The Broad Institute Genomics Platform"/>
            <consortium name="The Broad Institute Genome Sequencing Center for Infectious Disease"/>
            <person name="Wu L."/>
            <person name="Ma J."/>
        </authorList>
    </citation>
    <scope>NUCLEOTIDE SEQUENCE [LARGE SCALE GENOMIC DNA]</scope>
    <source>
        <strain evidence="3">CGMCC 1.10992</strain>
    </source>
</reference>
<comment type="caution">
    <text evidence="2">The sequence shown here is derived from an EMBL/GenBank/DDBJ whole genome shotgun (WGS) entry which is preliminary data.</text>
</comment>
<sequence>MNGLTQLHFGQVSSAGKHLLFISPLTSFNCHTNAYGILIYMFWIIIILIIATCVFLPGLWVKHVMQKYSQPADRYRERGSGGELARHLLDRLGLEEVKVEETSIGDHYDPADKAVRLTPDNYSGHSLTAVTVAAHEVGHAIQDSRGESLFLARQRLAKAAMVGERFAGILLVAAPIVFMLTRLPQAGALTILLGLLSIALGTVVHLVTLPVEFDASYGKALPILKEGNYLLEGDLAHAEKILKAAALTYVAASLMSLLNLGRWIAVLRR</sequence>
<gene>
    <name evidence="2" type="ORF">ACFSJ3_03265</name>
</gene>
<dbReference type="RefSeq" id="WP_345337962.1">
    <property type="nucleotide sequence ID" value="NZ_BAABLI010000004.1"/>
</dbReference>
<feature type="transmembrane region" description="Helical" evidence="1">
    <location>
        <begin position="37"/>
        <end position="61"/>
    </location>
</feature>
<dbReference type="PANTHER" id="PTHR36434:SF1">
    <property type="entry name" value="MEMBRANE PROTEASE YUGP-RELATED"/>
    <property type="match status" value="1"/>
</dbReference>
<dbReference type="Pfam" id="PF04298">
    <property type="entry name" value="Zn_peptidase_2"/>
    <property type="match status" value="1"/>
</dbReference>
<dbReference type="EMBL" id="JBHUHT010000007">
    <property type="protein sequence ID" value="MFD2094988.1"/>
    <property type="molecule type" value="Genomic_DNA"/>
</dbReference>
<proteinExistence type="predicted"/>
<keyword evidence="1" id="KW-0472">Membrane</keyword>
<accession>A0ABW4XK39</accession>
<feature type="transmembrane region" description="Helical" evidence="1">
    <location>
        <begin position="246"/>
        <end position="265"/>
    </location>
</feature>
<evidence type="ECO:0000313" key="2">
    <source>
        <dbReference type="EMBL" id="MFD2094988.1"/>
    </source>
</evidence>
<protein>
    <submittedName>
        <fullName evidence="2">Zinc metallopeptidase</fullName>
    </submittedName>
</protein>
<keyword evidence="1" id="KW-1133">Transmembrane helix</keyword>
<dbReference type="Proteomes" id="UP001597380">
    <property type="component" value="Unassembled WGS sequence"/>
</dbReference>